<dbReference type="InterPro" id="IPR005331">
    <property type="entry name" value="Sulfotransferase"/>
</dbReference>
<dbReference type="HOGENOM" id="CLU_929026_0_0_1"/>
<dbReference type="GO" id="GO:0008146">
    <property type="term" value="F:sulfotransferase activity"/>
    <property type="evidence" value="ECO:0007669"/>
    <property type="project" value="InterPro"/>
</dbReference>
<reference evidence="1 2" key="2">
    <citation type="journal article" date="2008" name="Nature">
        <title>The Phaeodactylum genome reveals the evolutionary history of diatom genomes.</title>
        <authorList>
            <person name="Bowler C."/>
            <person name="Allen A.E."/>
            <person name="Badger J.H."/>
            <person name="Grimwood J."/>
            <person name="Jabbari K."/>
            <person name="Kuo A."/>
            <person name="Maheswari U."/>
            <person name="Martens C."/>
            <person name="Maumus F."/>
            <person name="Otillar R.P."/>
            <person name="Rayko E."/>
            <person name="Salamov A."/>
            <person name="Vandepoele K."/>
            <person name="Beszteri B."/>
            <person name="Gruber A."/>
            <person name="Heijde M."/>
            <person name="Katinka M."/>
            <person name="Mock T."/>
            <person name="Valentin K."/>
            <person name="Verret F."/>
            <person name="Berges J.A."/>
            <person name="Brownlee C."/>
            <person name="Cadoret J.P."/>
            <person name="Chiovitti A."/>
            <person name="Choi C.J."/>
            <person name="Coesel S."/>
            <person name="De Martino A."/>
            <person name="Detter J.C."/>
            <person name="Durkin C."/>
            <person name="Falciatore A."/>
            <person name="Fournet J."/>
            <person name="Haruta M."/>
            <person name="Huysman M.J."/>
            <person name="Jenkins B.D."/>
            <person name="Jiroutova K."/>
            <person name="Jorgensen R.E."/>
            <person name="Joubert Y."/>
            <person name="Kaplan A."/>
            <person name="Kroger N."/>
            <person name="Kroth P.G."/>
            <person name="La Roche J."/>
            <person name="Lindquist E."/>
            <person name="Lommer M."/>
            <person name="Martin-Jezequel V."/>
            <person name="Lopez P.J."/>
            <person name="Lucas S."/>
            <person name="Mangogna M."/>
            <person name="McGinnis K."/>
            <person name="Medlin L.K."/>
            <person name="Montsant A."/>
            <person name="Oudot-Le Secq M.P."/>
            <person name="Napoli C."/>
            <person name="Obornik M."/>
            <person name="Parker M.S."/>
            <person name="Petit J.L."/>
            <person name="Porcel B.M."/>
            <person name="Poulsen N."/>
            <person name="Robison M."/>
            <person name="Rychlewski L."/>
            <person name="Rynearson T.A."/>
            <person name="Schmutz J."/>
            <person name="Shapiro H."/>
            <person name="Siaut M."/>
            <person name="Stanley M."/>
            <person name="Sussman M.R."/>
            <person name="Taylor A.R."/>
            <person name="Vardi A."/>
            <person name="von Dassow P."/>
            <person name="Vyverman W."/>
            <person name="Willis A."/>
            <person name="Wyrwicz L.S."/>
            <person name="Rokhsar D.S."/>
            <person name="Weissenbach J."/>
            <person name="Armbrust E.V."/>
            <person name="Green B.R."/>
            <person name="Van de Peer Y."/>
            <person name="Grigoriev I.V."/>
        </authorList>
    </citation>
    <scope>NUCLEOTIDE SEQUENCE [LARGE SCALE GENOMIC DNA]</scope>
    <source>
        <strain evidence="1 2">CCMP1335</strain>
    </source>
</reference>
<dbReference type="Gene3D" id="3.40.50.300">
    <property type="entry name" value="P-loop containing nucleotide triphosphate hydrolases"/>
    <property type="match status" value="1"/>
</dbReference>
<evidence type="ECO:0000313" key="2">
    <source>
        <dbReference type="Proteomes" id="UP000001449"/>
    </source>
</evidence>
<reference evidence="1 2" key="1">
    <citation type="journal article" date="2004" name="Science">
        <title>The genome of the diatom Thalassiosira pseudonana: ecology, evolution, and metabolism.</title>
        <authorList>
            <person name="Armbrust E.V."/>
            <person name="Berges J.A."/>
            <person name="Bowler C."/>
            <person name="Green B.R."/>
            <person name="Martinez D."/>
            <person name="Putnam N.H."/>
            <person name="Zhou S."/>
            <person name="Allen A.E."/>
            <person name="Apt K.E."/>
            <person name="Bechner M."/>
            <person name="Brzezinski M.A."/>
            <person name="Chaal B.K."/>
            <person name="Chiovitti A."/>
            <person name="Davis A.K."/>
            <person name="Demarest M.S."/>
            <person name="Detter J.C."/>
            <person name="Glavina T."/>
            <person name="Goodstein D."/>
            <person name="Hadi M.Z."/>
            <person name="Hellsten U."/>
            <person name="Hildebrand M."/>
            <person name="Jenkins B.D."/>
            <person name="Jurka J."/>
            <person name="Kapitonov V.V."/>
            <person name="Kroger N."/>
            <person name="Lau W.W."/>
            <person name="Lane T.W."/>
            <person name="Larimer F.W."/>
            <person name="Lippmeier J.C."/>
            <person name="Lucas S."/>
            <person name="Medina M."/>
            <person name="Montsant A."/>
            <person name="Obornik M."/>
            <person name="Parker M.S."/>
            <person name="Palenik B."/>
            <person name="Pazour G.J."/>
            <person name="Richardson P.M."/>
            <person name="Rynearson T.A."/>
            <person name="Saito M.A."/>
            <person name="Schwartz D.C."/>
            <person name="Thamatrakoln K."/>
            <person name="Valentin K."/>
            <person name="Vardi A."/>
            <person name="Wilkerson F.P."/>
            <person name="Rokhsar D.S."/>
        </authorList>
    </citation>
    <scope>NUCLEOTIDE SEQUENCE [LARGE SCALE GENOMIC DNA]</scope>
    <source>
        <strain evidence="1 2">CCMP1335</strain>
    </source>
</reference>
<dbReference type="RefSeq" id="XP_002294958.1">
    <property type="nucleotide sequence ID" value="XM_002294922.1"/>
</dbReference>
<protein>
    <recommendedName>
        <fullName evidence="3">Sulfotransferase domain-containing protein</fullName>
    </recommendedName>
</protein>
<dbReference type="eggNOG" id="ENOG502SZF3">
    <property type="taxonomic scope" value="Eukaryota"/>
</dbReference>
<dbReference type="Pfam" id="PF03567">
    <property type="entry name" value="Sulfotransfer_2"/>
    <property type="match status" value="1"/>
</dbReference>
<evidence type="ECO:0000313" key="1">
    <source>
        <dbReference type="EMBL" id="EED87738.1"/>
    </source>
</evidence>
<dbReference type="Proteomes" id="UP000001449">
    <property type="component" value="Chromosome 22"/>
</dbReference>
<organism evidence="1 2">
    <name type="scientific">Thalassiosira pseudonana</name>
    <name type="common">Marine diatom</name>
    <name type="synonym">Cyclotella nana</name>
    <dbReference type="NCBI Taxonomy" id="35128"/>
    <lineage>
        <taxon>Eukaryota</taxon>
        <taxon>Sar</taxon>
        <taxon>Stramenopiles</taxon>
        <taxon>Ochrophyta</taxon>
        <taxon>Bacillariophyta</taxon>
        <taxon>Coscinodiscophyceae</taxon>
        <taxon>Thalassiosirophycidae</taxon>
        <taxon>Thalassiosirales</taxon>
        <taxon>Thalassiosiraceae</taxon>
        <taxon>Thalassiosira</taxon>
    </lineage>
</organism>
<evidence type="ECO:0008006" key="3">
    <source>
        <dbReference type="Google" id="ProtNLM"/>
    </source>
</evidence>
<dbReference type="AlphaFoldDB" id="B8CG23"/>
<sequence>MKAKWWGVLVWICIGLYFGTLFSNISDINKSIGDEGDEVTPKADYEKKGRGGETRNVKYKYERERQGVRLSDTTTFSSAGCACKQMDIFQILPSKGKLIFAHVPKTAGTSIEHILSIGGSCHATAFELRECNPELFDSALTFTIIRHPLERMVSMYGYAKKGGNGSKSDKEKFAWLMNSDATFDDFIGGIDTNDYFYAPMSKYIGTASKLGVKEILCFDEIGKDWDRIMESIPPDIKPNAHPSAVHSRKGERQQSINTIVEMRATTRERTNSVYREDYLLWDRFCGGREGQLATQKIEAR</sequence>
<gene>
    <name evidence="1" type="ORF">THAPSDRAFT_11960</name>
</gene>
<dbReference type="SUPFAM" id="SSF52540">
    <property type="entry name" value="P-loop containing nucleoside triphosphate hydrolases"/>
    <property type="match status" value="1"/>
</dbReference>
<dbReference type="GeneID" id="7449452"/>
<accession>B8CG23</accession>
<dbReference type="KEGG" id="tps:THAPSDRAFT_11960"/>
<name>B8CG23_THAPS</name>
<keyword evidence="2" id="KW-1185">Reference proteome</keyword>
<dbReference type="InParanoid" id="B8CG23"/>
<dbReference type="EMBL" id="CM000653">
    <property type="protein sequence ID" value="EED87738.1"/>
    <property type="molecule type" value="Genomic_DNA"/>
</dbReference>
<dbReference type="InterPro" id="IPR027417">
    <property type="entry name" value="P-loop_NTPase"/>
</dbReference>
<dbReference type="PaxDb" id="35128-Thaps11960"/>
<dbReference type="GO" id="GO:0016020">
    <property type="term" value="C:membrane"/>
    <property type="evidence" value="ECO:0007669"/>
    <property type="project" value="InterPro"/>
</dbReference>
<proteinExistence type="predicted"/>